<keyword evidence="2 14" id="KW-1003">Cell membrane</keyword>
<dbReference type="Pfam" id="PF13853">
    <property type="entry name" value="7tm_4"/>
    <property type="match status" value="1"/>
</dbReference>
<keyword evidence="4 13" id="KW-0812">Transmembrane</keyword>
<dbReference type="GeneID" id="108413776"/>
<feature type="transmembrane region" description="Helical" evidence="14">
    <location>
        <begin position="194"/>
        <end position="216"/>
    </location>
</feature>
<evidence type="ECO:0000259" key="15">
    <source>
        <dbReference type="PROSITE" id="PS50262"/>
    </source>
</evidence>
<dbReference type="PRINTS" id="PR00237">
    <property type="entry name" value="GPCRRHODOPSN"/>
</dbReference>
<dbReference type="GO" id="GO:0005886">
    <property type="term" value="C:plasma membrane"/>
    <property type="evidence" value="ECO:0007669"/>
    <property type="project" value="UniProtKB-SubCell"/>
</dbReference>
<evidence type="ECO:0000256" key="2">
    <source>
        <dbReference type="ARBA" id="ARBA00022475"/>
    </source>
</evidence>
<name>A0AAR2KKH6_PYGNA</name>
<evidence type="ECO:0000256" key="6">
    <source>
        <dbReference type="ARBA" id="ARBA00022989"/>
    </source>
</evidence>
<dbReference type="RefSeq" id="XP_017541926.1">
    <property type="nucleotide sequence ID" value="XM_017686437.1"/>
</dbReference>
<feature type="transmembrane region" description="Helical" evidence="14">
    <location>
        <begin position="139"/>
        <end position="160"/>
    </location>
</feature>
<feature type="domain" description="G-protein coupled receptors family 1 profile" evidence="15">
    <location>
        <begin position="39"/>
        <end position="289"/>
    </location>
</feature>
<evidence type="ECO:0000256" key="4">
    <source>
        <dbReference type="ARBA" id="ARBA00022692"/>
    </source>
</evidence>
<feature type="transmembrane region" description="Helical" evidence="14">
    <location>
        <begin position="58"/>
        <end position="79"/>
    </location>
</feature>
<dbReference type="PROSITE" id="PS50262">
    <property type="entry name" value="G_PROTEIN_RECEP_F1_2"/>
    <property type="match status" value="1"/>
</dbReference>
<organism evidence="16 17">
    <name type="scientific">Pygocentrus nattereri</name>
    <name type="common">Red-bellied piranha</name>
    <dbReference type="NCBI Taxonomy" id="42514"/>
    <lineage>
        <taxon>Eukaryota</taxon>
        <taxon>Metazoa</taxon>
        <taxon>Chordata</taxon>
        <taxon>Craniata</taxon>
        <taxon>Vertebrata</taxon>
        <taxon>Euteleostomi</taxon>
        <taxon>Actinopterygii</taxon>
        <taxon>Neopterygii</taxon>
        <taxon>Teleostei</taxon>
        <taxon>Ostariophysi</taxon>
        <taxon>Characiformes</taxon>
        <taxon>Characoidei</taxon>
        <taxon>Pygocentrus</taxon>
    </lineage>
</organism>
<evidence type="ECO:0000256" key="11">
    <source>
        <dbReference type="ARBA" id="ARBA00023180"/>
    </source>
</evidence>
<evidence type="ECO:0000256" key="12">
    <source>
        <dbReference type="ARBA" id="ARBA00023224"/>
    </source>
</evidence>
<dbReference type="PRINTS" id="PR00245">
    <property type="entry name" value="OLFACTORYR"/>
</dbReference>
<dbReference type="SUPFAM" id="SSF81321">
    <property type="entry name" value="Family A G protein-coupled receptor-like"/>
    <property type="match status" value="1"/>
</dbReference>
<dbReference type="InterPro" id="IPR000725">
    <property type="entry name" value="Olfact_rcpt"/>
</dbReference>
<evidence type="ECO:0000256" key="14">
    <source>
        <dbReference type="RuleBase" id="RU363047"/>
    </source>
</evidence>
<dbReference type="Proteomes" id="UP001501920">
    <property type="component" value="Chromosome 17"/>
</dbReference>
<dbReference type="InterPro" id="IPR052921">
    <property type="entry name" value="GPCR1_Superfamily_Member"/>
</dbReference>
<keyword evidence="3 14" id="KW-0716">Sensory transduction</keyword>
<keyword evidence="7 13" id="KW-0297">G-protein coupled receptor</keyword>
<keyword evidence="11" id="KW-0325">Glycoprotein</keyword>
<evidence type="ECO:0000256" key="1">
    <source>
        <dbReference type="ARBA" id="ARBA00004651"/>
    </source>
</evidence>
<evidence type="ECO:0000256" key="7">
    <source>
        <dbReference type="ARBA" id="ARBA00023040"/>
    </source>
</evidence>
<keyword evidence="5 14" id="KW-0552">Olfaction</keyword>
<evidence type="ECO:0000313" key="17">
    <source>
        <dbReference type="Proteomes" id="UP001501920"/>
    </source>
</evidence>
<evidence type="ECO:0000256" key="10">
    <source>
        <dbReference type="ARBA" id="ARBA00023170"/>
    </source>
</evidence>
<dbReference type="Ensembl" id="ENSPNAT00000065645.1">
    <property type="protein sequence ID" value="ENSPNAP00000062922.1"/>
    <property type="gene ID" value="ENSPNAG00000037495.1"/>
</dbReference>
<dbReference type="FunFam" id="1.20.1070.10:FF:000024">
    <property type="entry name" value="Olfactory receptor"/>
    <property type="match status" value="1"/>
</dbReference>
<reference evidence="16" key="2">
    <citation type="submission" date="2025-08" db="UniProtKB">
        <authorList>
            <consortium name="Ensembl"/>
        </authorList>
    </citation>
    <scope>IDENTIFICATION</scope>
</reference>
<dbReference type="Gene3D" id="1.20.1070.10">
    <property type="entry name" value="Rhodopsin 7-helix transmembrane proteins"/>
    <property type="match status" value="1"/>
</dbReference>
<evidence type="ECO:0000256" key="13">
    <source>
        <dbReference type="RuleBase" id="RU000688"/>
    </source>
</evidence>
<dbReference type="GO" id="GO:0004984">
    <property type="term" value="F:olfactory receptor activity"/>
    <property type="evidence" value="ECO:0007669"/>
    <property type="project" value="InterPro"/>
</dbReference>
<dbReference type="PROSITE" id="PS00237">
    <property type="entry name" value="G_PROTEIN_RECEP_F1_1"/>
    <property type="match status" value="1"/>
</dbReference>
<evidence type="ECO:0000256" key="8">
    <source>
        <dbReference type="ARBA" id="ARBA00023136"/>
    </source>
</evidence>
<feature type="transmembrane region" description="Helical" evidence="14">
    <location>
        <begin position="268"/>
        <end position="291"/>
    </location>
</feature>
<feature type="transmembrane region" description="Helical" evidence="14">
    <location>
        <begin position="91"/>
        <end position="118"/>
    </location>
</feature>
<keyword evidence="9" id="KW-1015">Disulfide bond</keyword>
<evidence type="ECO:0000256" key="5">
    <source>
        <dbReference type="ARBA" id="ARBA00022725"/>
    </source>
</evidence>
<comment type="subcellular location">
    <subcellularLocation>
        <location evidence="1 14">Cell membrane</location>
        <topology evidence="1 14">Multi-pass membrane protein</topology>
    </subcellularLocation>
</comment>
<keyword evidence="12 13" id="KW-0807">Transducer</keyword>
<proteinExistence type="inferred from homology"/>
<keyword evidence="6 14" id="KW-1133">Transmembrane helix</keyword>
<protein>
    <recommendedName>
        <fullName evidence="14">Olfactory receptor</fullName>
    </recommendedName>
</protein>
<accession>A0AAR2KKH6</accession>
<dbReference type="GO" id="GO:0004930">
    <property type="term" value="F:G protein-coupled receptor activity"/>
    <property type="evidence" value="ECO:0007669"/>
    <property type="project" value="UniProtKB-KW"/>
</dbReference>
<comment type="similarity">
    <text evidence="13">Belongs to the G-protein coupled receptor 1 family.</text>
</comment>
<sequence length="307" mass="35085">MANSTQFMTIILTAYIDIGQIKYLFFTLLMLLYIAIIFVNSLLIGLICVDRSLHEPMYIFLCSLFVNELYGSAGLFPAILTNILAKSHEIAVIYCYVQIFSLYTYASVEFGNLAIMSYDRYIAICYPFQYSSIMTQSRVCILIVLVWLISFFKVGINFIVNSHLKFCGNVIEKVWCDNYLLIKLACSDTTVSNIYGIFGAIFSIIFPFMLISYSYIKIWRVCLKSSAETTQKALSTCTPHLASLLNFSLGCSFEVFSSRFDKIYMPPVLRVIISVYFVMCPPLLNPIMYGMRMSKIKKAFMKKTVVK</sequence>
<evidence type="ECO:0000256" key="3">
    <source>
        <dbReference type="ARBA" id="ARBA00022606"/>
    </source>
</evidence>
<dbReference type="PANTHER" id="PTHR26451:SF885">
    <property type="entry name" value="OLFACTORY RECEPTOR"/>
    <property type="match status" value="1"/>
</dbReference>
<evidence type="ECO:0000313" key="16">
    <source>
        <dbReference type="Ensembl" id="ENSPNAP00000062922.1"/>
    </source>
</evidence>
<reference evidence="16 17" key="1">
    <citation type="submission" date="2020-10" db="EMBL/GenBank/DDBJ databases">
        <title>Pygocentrus nattereri (red-bellied piranha) genome, fPygNat1, primary haplotype.</title>
        <authorList>
            <person name="Myers G."/>
            <person name="Meyer A."/>
            <person name="Karagic N."/>
            <person name="Pippel M."/>
            <person name="Winkler S."/>
            <person name="Tracey A."/>
            <person name="Wood J."/>
            <person name="Formenti G."/>
            <person name="Howe K."/>
            <person name="Fedrigo O."/>
            <person name="Jarvis E.D."/>
        </authorList>
    </citation>
    <scope>NUCLEOTIDE SEQUENCE [LARGE SCALE GENOMIC DNA]</scope>
</reference>
<keyword evidence="8 14" id="KW-0472">Membrane</keyword>
<feature type="transmembrane region" description="Helical" evidence="14">
    <location>
        <begin position="23"/>
        <end position="46"/>
    </location>
</feature>
<dbReference type="AlphaFoldDB" id="A0AAR2KKH6"/>
<dbReference type="InterPro" id="IPR017452">
    <property type="entry name" value="GPCR_Rhodpsn_7TM"/>
</dbReference>
<dbReference type="GO" id="GO:0005549">
    <property type="term" value="F:odorant binding"/>
    <property type="evidence" value="ECO:0007669"/>
    <property type="project" value="TreeGrafter"/>
</dbReference>
<keyword evidence="10 13" id="KW-0675">Receptor</keyword>
<dbReference type="InterPro" id="IPR000276">
    <property type="entry name" value="GPCR_Rhodpsn"/>
</dbReference>
<dbReference type="GeneTree" id="ENSGT00950000183048"/>
<dbReference type="PANTHER" id="PTHR26451">
    <property type="entry name" value="G_PROTEIN_RECEP_F1_2 DOMAIN-CONTAINING PROTEIN"/>
    <property type="match status" value="1"/>
</dbReference>
<evidence type="ECO:0000256" key="9">
    <source>
        <dbReference type="ARBA" id="ARBA00023157"/>
    </source>
</evidence>
<reference evidence="16" key="3">
    <citation type="submission" date="2025-09" db="UniProtKB">
        <authorList>
            <consortium name="Ensembl"/>
        </authorList>
    </citation>
    <scope>IDENTIFICATION</scope>
</reference>
<keyword evidence="17" id="KW-1185">Reference proteome</keyword>